<dbReference type="AlphaFoldDB" id="A0A2H0XY40"/>
<comment type="caution">
    <text evidence="1">The sequence shown here is derived from an EMBL/GenBank/DDBJ whole genome shotgun (WGS) entry which is preliminary data.</text>
</comment>
<accession>A0A2H0XY40</accession>
<dbReference type="EMBL" id="PEYM01000104">
    <property type="protein sequence ID" value="PIS29029.1"/>
    <property type="molecule type" value="Genomic_DNA"/>
</dbReference>
<evidence type="ECO:0000313" key="1">
    <source>
        <dbReference type="EMBL" id="PIS29029.1"/>
    </source>
</evidence>
<organism evidence="1 2">
    <name type="scientific">Candidatus Saganbacteria bacterium CG08_land_8_20_14_0_20_45_16</name>
    <dbReference type="NCBI Taxonomy" id="2014293"/>
    <lineage>
        <taxon>Bacteria</taxon>
        <taxon>Bacillati</taxon>
        <taxon>Saganbacteria</taxon>
    </lineage>
</organism>
<reference evidence="1 2" key="1">
    <citation type="submission" date="2017-09" db="EMBL/GenBank/DDBJ databases">
        <title>Depth-based differentiation of microbial function through sediment-hosted aquifers and enrichment of novel symbionts in the deep terrestrial subsurface.</title>
        <authorList>
            <person name="Probst A.J."/>
            <person name="Ladd B."/>
            <person name="Jarett J.K."/>
            <person name="Geller-Mcgrath D.E."/>
            <person name="Sieber C.M."/>
            <person name="Emerson J.B."/>
            <person name="Anantharaman K."/>
            <person name="Thomas B.C."/>
            <person name="Malmstrom R."/>
            <person name="Stieglmeier M."/>
            <person name="Klingl A."/>
            <person name="Woyke T."/>
            <person name="Ryan C.M."/>
            <person name="Banfield J.F."/>
        </authorList>
    </citation>
    <scope>NUCLEOTIDE SEQUENCE [LARGE SCALE GENOMIC DNA]</scope>
    <source>
        <strain evidence="1">CG08_land_8_20_14_0_20_45_16</strain>
    </source>
</reference>
<sequence>MSSDILPQYIKDLYGFLGGYAESARPDVLEAILPPAISVRLNLAEYLKFYFDPQCSGIDGQLITYESDILETLGQIINDQAVFSQIIVPDIYLKKAGFETLLKEQINFVNVAYKLLETEEKQGSYLQLNFKYTAISEEKKEGLLALTFNEHTFSRLDNLAGKCGQVDWVETLSLSDNLLPAAPAVELYNRAIKQTEVILKDKLLDFQKSLNHRRLRDVKRLKDYYGDIMKEIKNKIARKKLANAETDGELARLDFTQKELNYKISDQKLRYQITVKLKAFGALRMMMPVVALKLLLRRKKLSREFILIWNPLLKTLELPVCSCCQQNTSHIFLAEDTLENLCPHCKGG</sequence>
<gene>
    <name evidence="1" type="ORF">COT42_06255</name>
</gene>
<dbReference type="Proteomes" id="UP000231343">
    <property type="component" value="Unassembled WGS sequence"/>
</dbReference>
<protein>
    <submittedName>
        <fullName evidence="1">Uncharacterized protein</fullName>
    </submittedName>
</protein>
<proteinExistence type="predicted"/>
<name>A0A2H0XY40_UNCSA</name>
<evidence type="ECO:0000313" key="2">
    <source>
        <dbReference type="Proteomes" id="UP000231343"/>
    </source>
</evidence>